<feature type="domain" description="PASTA" evidence="2">
    <location>
        <begin position="712"/>
        <end position="769"/>
    </location>
</feature>
<feature type="compositionally biased region" description="Basic and acidic residues" evidence="1">
    <location>
        <begin position="212"/>
        <end position="227"/>
    </location>
</feature>
<dbReference type="RefSeq" id="WP_152715134.1">
    <property type="nucleotide sequence ID" value="NZ_VOSJ01000164.1"/>
</dbReference>
<sequence>MNSTNGIAKIFVAALMIFVLCGASRGLAQQETSREFRALALDPQSEVRFSDPWTPAAVIYRNAKELVVLDGTKPPVEGKGLEQLTQFPVARALITVEPRTSYADALARLEAIAASRGDPAEFIEVGGWPAVEVKFSERLPRRGSRETSFPDISVQRLITAIAAYDRVVMFDVTILPSAPQTLLQSAQQLTRSVRFAKQGNPSEVQETLQRLRATESRRHSSRQDTVPREGSTAQFKATNPSVGVPVAAQVGLGEIEIAASANANNVVIATNQGLSFSTNRASTFAAGAPGVFNVNDPSLTRAASGAFYLAVIATPIGTVPQLNVTGCTNAVSRSVNNGANFQLQGYSAQCPLTGAGVCFPDQEHIAADAINTAAGGNDQLYATWRNFTPVASIADCRAISSGNVTPSISCSQNNGATWTAVAAIIGAGDFPRVAVGPAGDVYVVTLSGNSVLLNRFTSCANGLTAVAGFPVTVATLSGGVTCPVPGLDRCNDGNTLSSPTVAPNPDTAKPNHLFVSFAENDGVSGERIVVIESIDGGRTFPIRRVVSDILSARRFMPWSCSTRAGAWTGWYDRSAATAAGASNDLTDYFVASPNDMVLNLSKNADPQCASGWPCAPRSMGDSEMCSVQPQIAGTCRAAGGGGSGNRCDFSPGGCPAGEMCQTGAGCPKYGDYNGIACAADFVFAAWASATAPLGVTAPGAGINIYVAIPTIVVPDVVGRDRGSAESILAGAGLCFKASFPSGASGQGLAATESPPAGSWLVPGSPVTIFFPSPIGSGIPDSPVTCP</sequence>
<reference evidence="3 4" key="1">
    <citation type="journal article" date="2019" name="Syst. Appl. Microbiol.">
        <title>Microvirga tunisiensis sp. nov., a root nodule symbiotic bacterium isolated from Lupinus micranthus and L. luteus grown in Northern Tunisia.</title>
        <authorList>
            <person name="Msaddak A."/>
            <person name="Rejili M."/>
            <person name="Duran D."/>
            <person name="Mars M."/>
            <person name="Palacios J.M."/>
            <person name="Ruiz-Argueso T."/>
            <person name="Rey L."/>
            <person name="Imperial J."/>
        </authorList>
    </citation>
    <scope>NUCLEOTIDE SEQUENCE [LARGE SCALE GENOMIC DNA]</scope>
    <source>
        <strain evidence="3 4">Lmie10</strain>
    </source>
</reference>
<proteinExistence type="predicted"/>
<dbReference type="CDD" id="cd06577">
    <property type="entry name" value="PASTA_pknB"/>
    <property type="match status" value="1"/>
</dbReference>
<evidence type="ECO:0000259" key="2">
    <source>
        <dbReference type="Pfam" id="PF03793"/>
    </source>
</evidence>
<evidence type="ECO:0000313" key="3">
    <source>
        <dbReference type="EMBL" id="MPR28676.1"/>
    </source>
</evidence>
<dbReference type="Proteomes" id="UP000403266">
    <property type="component" value="Unassembled WGS sequence"/>
</dbReference>
<accession>A0A5N7MX77</accession>
<protein>
    <recommendedName>
        <fullName evidence="2">PASTA domain-containing protein</fullName>
    </recommendedName>
</protein>
<dbReference type="SUPFAM" id="SSF50939">
    <property type="entry name" value="Sialidases"/>
    <property type="match status" value="1"/>
</dbReference>
<name>A0A5N7MX77_9HYPH</name>
<dbReference type="InterPro" id="IPR005543">
    <property type="entry name" value="PASTA_dom"/>
</dbReference>
<evidence type="ECO:0000256" key="1">
    <source>
        <dbReference type="SAM" id="MobiDB-lite"/>
    </source>
</evidence>
<gene>
    <name evidence="3" type="ORF">FS320_26920</name>
</gene>
<comment type="caution">
    <text evidence="3">The sequence shown here is derived from an EMBL/GenBank/DDBJ whole genome shotgun (WGS) entry which is preliminary data.</text>
</comment>
<dbReference type="OrthoDB" id="41724at2"/>
<dbReference type="InterPro" id="IPR036278">
    <property type="entry name" value="Sialidase_sf"/>
</dbReference>
<dbReference type="AlphaFoldDB" id="A0A5N7MX77"/>
<keyword evidence="4" id="KW-1185">Reference proteome</keyword>
<evidence type="ECO:0000313" key="4">
    <source>
        <dbReference type="Proteomes" id="UP000403266"/>
    </source>
</evidence>
<feature type="region of interest" description="Disordered" evidence="1">
    <location>
        <begin position="210"/>
        <end position="236"/>
    </location>
</feature>
<dbReference type="Pfam" id="PF03793">
    <property type="entry name" value="PASTA"/>
    <property type="match status" value="1"/>
</dbReference>
<dbReference type="EMBL" id="VOSK01000163">
    <property type="protein sequence ID" value="MPR28676.1"/>
    <property type="molecule type" value="Genomic_DNA"/>
</dbReference>
<dbReference type="Gene3D" id="3.30.10.20">
    <property type="match status" value="1"/>
</dbReference>
<organism evidence="3 4">
    <name type="scientific">Microvirga tunisiensis</name>
    <dbReference type="NCBI Taxonomy" id="2108360"/>
    <lineage>
        <taxon>Bacteria</taxon>
        <taxon>Pseudomonadati</taxon>
        <taxon>Pseudomonadota</taxon>
        <taxon>Alphaproteobacteria</taxon>
        <taxon>Hyphomicrobiales</taxon>
        <taxon>Methylobacteriaceae</taxon>
        <taxon>Microvirga</taxon>
    </lineage>
</organism>